<dbReference type="AlphaFoldDB" id="A0A161PHA7"/>
<dbReference type="Proteomes" id="UP000075806">
    <property type="component" value="Unassembled WGS sequence"/>
</dbReference>
<feature type="transmembrane region" description="Helical" evidence="1">
    <location>
        <begin position="6"/>
        <end position="26"/>
    </location>
</feature>
<keyword evidence="3" id="KW-1185">Reference proteome</keyword>
<keyword evidence="1" id="KW-0472">Membrane</keyword>
<accession>A0A161PHA7</accession>
<organism evidence="2 3">
    <name type="scientific">Alkalihalobacillus trypoxylicola</name>
    <dbReference type="NCBI Taxonomy" id="519424"/>
    <lineage>
        <taxon>Bacteria</taxon>
        <taxon>Bacillati</taxon>
        <taxon>Bacillota</taxon>
        <taxon>Bacilli</taxon>
        <taxon>Bacillales</taxon>
        <taxon>Bacillaceae</taxon>
        <taxon>Alkalihalobacillus</taxon>
    </lineage>
</organism>
<proteinExistence type="predicted"/>
<dbReference type="STRING" id="519424.AZF04_05510"/>
<protein>
    <submittedName>
        <fullName evidence="2">Sigma-w pathway protein ysdB</fullName>
    </submittedName>
</protein>
<evidence type="ECO:0000256" key="1">
    <source>
        <dbReference type="SAM" id="Phobius"/>
    </source>
</evidence>
<evidence type="ECO:0000313" key="2">
    <source>
        <dbReference type="EMBL" id="KYG32224.1"/>
    </source>
</evidence>
<dbReference type="OrthoDB" id="2735026at2"/>
<dbReference type="EMBL" id="LTAO01000012">
    <property type="protein sequence ID" value="KYG32224.1"/>
    <property type="molecule type" value="Genomic_DNA"/>
</dbReference>
<comment type="caution">
    <text evidence="2">The sequence shown here is derived from an EMBL/GenBank/DDBJ whole genome shotgun (WGS) entry which is preliminary data.</text>
</comment>
<keyword evidence="1" id="KW-1133">Transmembrane helix</keyword>
<dbReference type="RefSeq" id="WP_061948525.1">
    <property type="nucleotide sequence ID" value="NZ_LTAO01000012.1"/>
</dbReference>
<reference evidence="2" key="1">
    <citation type="submission" date="2016-02" db="EMBL/GenBank/DDBJ databases">
        <title>Genome sequence of Bacillus trypoxylicola KCTC 13244(T).</title>
        <authorList>
            <person name="Jeong H."/>
            <person name="Park S.-H."/>
            <person name="Choi S.-K."/>
        </authorList>
    </citation>
    <scope>NUCLEOTIDE SEQUENCE [LARGE SCALE GENOMIC DNA]</scope>
    <source>
        <strain evidence="2">KCTC 13244</strain>
    </source>
</reference>
<keyword evidence="1" id="KW-0812">Transmembrane</keyword>
<sequence>MGVILFRLLLLIAILVIAYSALRYLFHPRRKLEVAHDKRQFFFLDDDKNVRKNFLVTYKGVMFEGEKYLGTTNDSFQIVSIYMWARKTENLKGLSREDFSFIEEDIALRYPNAKINWKSPIKELLTEQKKK</sequence>
<evidence type="ECO:0000313" key="3">
    <source>
        <dbReference type="Proteomes" id="UP000075806"/>
    </source>
</evidence>
<name>A0A161PHA7_9BACI</name>
<gene>
    <name evidence="2" type="ORF">AZF04_05510</name>
</gene>